<dbReference type="RefSeq" id="WP_377054203.1">
    <property type="nucleotide sequence ID" value="NZ_JBHLVZ010000076.1"/>
</dbReference>
<reference evidence="2 3" key="1">
    <citation type="submission" date="2024-09" db="EMBL/GenBank/DDBJ databases">
        <authorList>
            <person name="Sun Q."/>
            <person name="Mori K."/>
        </authorList>
    </citation>
    <scope>NUCLEOTIDE SEQUENCE [LARGE SCALE GENOMIC DNA]</scope>
    <source>
        <strain evidence="2 3">CCM 7468</strain>
    </source>
</reference>
<feature type="domain" description="N-acetyltransferase" evidence="1">
    <location>
        <begin position="211"/>
        <end position="366"/>
    </location>
</feature>
<dbReference type="PANTHER" id="PTHR43305:SF1">
    <property type="entry name" value="FAMILY N-ACETYLTRANSFERASE, PUTATIVE (AFU_ORTHOLOGUE AFUA_2G01380)-RELATED"/>
    <property type="match status" value="1"/>
</dbReference>
<organism evidence="2 3">
    <name type="scientific">Muricoccus vinaceus</name>
    <dbReference type="NCBI Taxonomy" id="424704"/>
    <lineage>
        <taxon>Bacteria</taxon>
        <taxon>Pseudomonadati</taxon>
        <taxon>Pseudomonadota</taxon>
        <taxon>Alphaproteobacteria</taxon>
        <taxon>Acetobacterales</taxon>
        <taxon>Roseomonadaceae</taxon>
        <taxon>Muricoccus</taxon>
    </lineage>
</organism>
<dbReference type="Pfam" id="PF06821">
    <property type="entry name" value="Ser_hydrolase"/>
    <property type="match status" value="1"/>
</dbReference>
<evidence type="ECO:0000313" key="3">
    <source>
        <dbReference type="Proteomes" id="UP001589789"/>
    </source>
</evidence>
<keyword evidence="3" id="KW-1185">Reference proteome</keyword>
<keyword evidence="2" id="KW-0012">Acyltransferase</keyword>
<dbReference type="InterPro" id="IPR010662">
    <property type="entry name" value="RBBP9/YdeN"/>
</dbReference>
<dbReference type="Gene3D" id="3.40.630.30">
    <property type="match status" value="1"/>
</dbReference>
<evidence type="ECO:0000259" key="1">
    <source>
        <dbReference type="PROSITE" id="PS51186"/>
    </source>
</evidence>
<evidence type="ECO:0000313" key="2">
    <source>
        <dbReference type="EMBL" id="MFC0388105.1"/>
    </source>
</evidence>
<name>A0ABV6IZJ4_9PROT</name>
<dbReference type="InterPro" id="IPR029058">
    <property type="entry name" value="AB_hydrolase_fold"/>
</dbReference>
<protein>
    <submittedName>
        <fullName evidence="2">GNAT family N-acetyltransferase</fullName>
        <ecNumber evidence="2">2.3.1.-</ecNumber>
    </submittedName>
</protein>
<accession>A0ABV6IZJ4</accession>
<sequence length="371" mass="38846">MAEGEVPFRVVILHGARGGPDTNWFPWLHAALEAEGVDVVRPRFPTPGGQSLAAWLDAFDRTVKPLASAPTALVGHSLGAAFALRLVERSVEPLAGLFLAAGFVGALGLPDYDPINRSFFAAPFDWVAIRARKGRAARCWAGSDDPYVPLFRSQEMATRLDAPLEIVPGGGHLSGEAGFTAFPGMRDAILSLRSGWGTVPAVPSPPLAAPFRIAPVATGADLADVAGLFRAYAASLGVDLGYQGFEEEVAGLPGRYAPPPGALLLARGPAGEVLGCAALRPMAADGCCEMKRLYVSPAGRGMGLGRALVKAVLLEGARIGYREMRLDTLPFMAAAIALYHSAGFVPVPAYYDTPVAGTVFLGRSLAEVSAR</sequence>
<keyword evidence="2" id="KW-0808">Transferase</keyword>
<dbReference type="GO" id="GO:0016746">
    <property type="term" value="F:acyltransferase activity"/>
    <property type="evidence" value="ECO:0007669"/>
    <property type="project" value="UniProtKB-KW"/>
</dbReference>
<dbReference type="CDD" id="cd04301">
    <property type="entry name" value="NAT_SF"/>
    <property type="match status" value="1"/>
</dbReference>
<dbReference type="InterPro" id="IPR052777">
    <property type="entry name" value="Acetyltransferase_Enz"/>
</dbReference>
<gene>
    <name evidence="2" type="ORF">ACFFIC_21545</name>
</gene>
<dbReference type="SUPFAM" id="SSF53474">
    <property type="entry name" value="alpha/beta-Hydrolases"/>
    <property type="match status" value="1"/>
</dbReference>
<dbReference type="EMBL" id="JBHLVZ010000076">
    <property type="protein sequence ID" value="MFC0388105.1"/>
    <property type="molecule type" value="Genomic_DNA"/>
</dbReference>
<dbReference type="InterPro" id="IPR016181">
    <property type="entry name" value="Acyl_CoA_acyltransferase"/>
</dbReference>
<dbReference type="Proteomes" id="UP001589789">
    <property type="component" value="Unassembled WGS sequence"/>
</dbReference>
<dbReference type="SUPFAM" id="SSF55729">
    <property type="entry name" value="Acyl-CoA N-acyltransferases (Nat)"/>
    <property type="match status" value="1"/>
</dbReference>
<dbReference type="Pfam" id="PF00583">
    <property type="entry name" value="Acetyltransf_1"/>
    <property type="match status" value="1"/>
</dbReference>
<dbReference type="PANTHER" id="PTHR43305">
    <property type="entry name" value="FAMILY N-ACETYLTRANSFERASE, PUTATIVE (AFU_ORTHOLOGUE AFUA_2G01380)-RELATED"/>
    <property type="match status" value="1"/>
</dbReference>
<proteinExistence type="predicted"/>
<dbReference type="PROSITE" id="PS51186">
    <property type="entry name" value="GNAT"/>
    <property type="match status" value="1"/>
</dbReference>
<dbReference type="EC" id="2.3.1.-" evidence="2"/>
<dbReference type="Gene3D" id="3.40.50.1820">
    <property type="entry name" value="alpha/beta hydrolase"/>
    <property type="match status" value="1"/>
</dbReference>
<dbReference type="InterPro" id="IPR000182">
    <property type="entry name" value="GNAT_dom"/>
</dbReference>
<comment type="caution">
    <text evidence="2">The sequence shown here is derived from an EMBL/GenBank/DDBJ whole genome shotgun (WGS) entry which is preliminary data.</text>
</comment>